<dbReference type="GO" id="GO:0043590">
    <property type="term" value="C:bacterial nucleoid"/>
    <property type="evidence" value="ECO:0007669"/>
    <property type="project" value="TreeGrafter"/>
</dbReference>
<dbReference type="SUPFAM" id="SSF50249">
    <property type="entry name" value="Nucleic acid-binding proteins"/>
    <property type="match status" value="1"/>
</dbReference>
<dbReference type="HAMAP" id="MF_00201">
    <property type="entry name" value="RecO"/>
    <property type="match status" value="1"/>
</dbReference>
<dbReference type="EMBL" id="JABBNI010000009">
    <property type="protein sequence ID" value="NMM61939.1"/>
    <property type="molecule type" value="Genomic_DNA"/>
</dbReference>
<dbReference type="InterPro" id="IPR012340">
    <property type="entry name" value="NA-bd_OB-fold"/>
</dbReference>
<dbReference type="Pfam" id="PF02565">
    <property type="entry name" value="RecO_C"/>
    <property type="match status" value="1"/>
</dbReference>
<dbReference type="PANTHER" id="PTHR33991">
    <property type="entry name" value="DNA REPAIR PROTEIN RECO"/>
    <property type="match status" value="1"/>
</dbReference>
<protein>
    <recommendedName>
        <fullName evidence="2 7">DNA repair protein RecO</fullName>
    </recommendedName>
    <alternativeName>
        <fullName evidence="6 7">Recombination protein O</fullName>
    </alternativeName>
</protein>
<dbReference type="SUPFAM" id="SSF57863">
    <property type="entry name" value="ArfGap/RecO-like zinc finger"/>
    <property type="match status" value="1"/>
</dbReference>
<feature type="domain" description="DNA replication/recombination mediator RecO N-terminal" evidence="8">
    <location>
        <begin position="14"/>
        <end position="90"/>
    </location>
</feature>
<dbReference type="InterPro" id="IPR037278">
    <property type="entry name" value="ARFGAP/RecO"/>
</dbReference>
<evidence type="ECO:0000256" key="1">
    <source>
        <dbReference type="ARBA" id="ARBA00007452"/>
    </source>
</evidence>
<comment type="similarity">
    <text evidence="1 7">Belongs to the RecO family.</text>
</comment>
<evidence type="ECO:0000259" key="8">
    <source>
        <dbReference type="Pfam" id="PF11967"/>
    </source>
</evidence>
<evidence type="ECO:0000256" key="3">
    <source>
        <dbReference type="ARBA" id="ARBA00022763"/>
    </source>
</evidence>
<dbReference type="InterPro" id="IPR003717">
    <property type="entry name" value="RecO"/>
</dbReference>
<reference evidence="9 10" key="1">
    <citation type="submission" date="2020-06" db="EMBL/GenBank/DDBJ databases">
        <title>Complete Genome Sequence of Clostridium muelleri sp. nov. P21T, an Acid-Alcohol Producing Acetogen Isolated from Old Hay.</title>
        <authorList>
            <person name="Duncan K.E."/>
            <person name="Tanner R.S."/>
        </authorList>
    </citation>
    <scope>NUCLEOTIDE SEQUENCE [LARGE SCALE GENOMIC DNA]</scope>
    <source>
        <strain evidence="9 10">P21</strain>
    </source>
</reference>
<dbReference type="RefSeq" id="WP_169296625.1">
    <property type="nucleotide sequence ID" value="NZ_JABBNI010000009.1"/>
</dbReference>
<dbReference type="InterPro" id="IPR042242">
    <property type="entry name" value="RecO_C"/>
</dbReference>
<organism evidence="9 10">
    <name type="scientific">Clostridium muellerianum</name>
    <dbReference type="NCBI Taxonomy" id="2716538"/>
    <lineage>
        <taxon>Bacteria</taxon>
        <taxon>Bacillati</taxon>
        <taxon>Bacillota</taxon>
        <taxon>Clostridia</taxon>
        <taxon>Eubacteriales</taxon>
        <taxon>Clostridiaceae</taxon>
        <taxon>Clostridium</taxon>
    </lineage>
</organism>
<evidence type="ECO:0000313" key="10">
    <source>
        <dbReference type="Proteomes" id="UP000537131"/>
    </source>
</evidence>
<dbReference type="GO" id="GO:0006302">
    <property type="term" value="P:double-strand break repair"/>
    <property type="evidence" value="ECO:0007669"/>
    <property type="project" value="TreeGrafter"/>
</dbReference>
<comment type="caution">
    <text evidence="9">The sequence shown here is derived from an EMBL/GenBank/DDBJ whole genome shotgun (WGS) entry which is preliminary data.</text>
</comment>
<keyword evidence="3 7" id="KW-0227">DNA damage</keyword>
<gene>
    <name evidence="7 9" type="primary">recO</name>
    <name evidence="9" type="ORF">HBE96_04390</name>
</gene>
<proteinExistence type="inferred from homology"/>
<evidence type="ECO:0000256" key="7">
    <source>
        <dbReference type="HAMAP-Rule" id="MF_00201"/>
    </source>
</evidence>
<comment type="function">
    <text evidence="7">Involved in DNA repair and RecF pathway recombination.</text>
</comment>
<dbReference type="AlphaFoldDB" id="A0A7Y0EEA9"/>
<keyword evidence="10" id="KW-1185">Reference proteome</keyword>
<evidence type="ECO:0000256" key="5">
    <source>
        <dbReference type="ARBA" id="ARBA00023204"/>
    </source>
</evidence>
<sequence>MCTVNYQGGGFLSIFKTRAVVIKTQDIKESDKLVWLFSEKLGKISTIAKGSKKSSNKLFTNTLQFCYGDYVVYKGKSLYVINESSVIDSFQELLNDLDTLTYASYFCEIIDISMQDEESNRDLFKLLITAFYLIKNKAVDIEILARAFELKVLQATGYGFNLEHCCICRKKINTSNYVSFQYSGGVCSDCEKINGLNVSYAAYNAIKYLFKIPLENVHRVNLSKEIKYEIYKVLSQFIGQSYFRKPKSLDILNYLENFKQNEV</sequence>
<keyword evidence="4 7" id="KW-0233">DNA recombination</keyword>
<dbReference type="NCBIfam" id="TIGR00613">
    <property type="entry name" value="reco"/>
    <property type="match status" value="1"/>
</dbReference>
<evidence type="ECO:0000313" key="9">
    <source>
        <dbReference type="EMBL" id="NMM61939.1"/>
    </source>
</evidence>
<accession>A0A7Y0EEA9</accession>
<evidence type="ECO:0000256" key="4">
    <source>
        <dbReference type="ARBA" id="ARBA00023172"/>
    </source>
</evidence>
<dbReference type="GO" id="GO:0006310">
    <property type="term" value="P:DNA recombination"/>
    <property type="evidence" value="ECO:0007669"/>
    <property type="project" value="UniProtKB-UniRule"/>
</dbReference>
<dbReference type="InterPro" id="IPR022572">
    <property type="entry name" value="DNA_rep/recomb_RecO_N"/>
</dbReference>
<keyword evidence="5 7" id="KW-0234">DNA repair</keyword>
<evidence type="ECO:0000256" key="2">
    <source>
        <dbReference type="ARBA" id="ARBA00021310"/>
    </source>
</evidence>
<dbReference type="Gene3D" id="2.40.50.140">
    <property type="entry name" value="Nucleic acid-binding proteins"/>
    <property type="match status" value="1"/>
</dbReference>
<dbReference type="PANTHER" id="PTHR33991:SF1">
    <property type="entry name" value="DNA REPAIR PROTEIN RECO"/>
    <property type="match status" value="1"/>
</dbReference>
<evidence type="ECO:0000256" key="6">
    <source>
        <dbReference type="ARBA" id="ARBA00033409"/>
    </source>
</evidence>
<dbReference type="Pfam" id="PF11967">
    <property type="entry name" value="RecO_N"/>
    <property type="match status" value="1"/>
</dbReference>
<name>A0A7Y0EEA9_9CLOT</name>
<dbReference type="Gene3D" id="1.20.1440.120">
    <property type="entry name" value="Recombination protein O, C-terminal domain"/>
    <property type="match status" value="1"/>
</dbReference>
<dbReference type="Proteomes" id="UP000537131">
    <property type="component" value="Unassembled WGS sequence"/>
</dbReference>